<evidence type="ECO:0000256" key="1">
    <source>
        <dbReference type="PROSITE-ProRule" id="PRU00169"/>
    </source>
</evidence>
<feature type="domain" description="Response regulatory" evidence="2">
    <location>
        <begin position="6"/>
        <end position="136"/>
    </location>
</feature>
<dbReference type="PANTHER" id="PTHR44520">
    <property type="entry name" value="RESPONSE REGULATOR RCP1-RELATED"/>
    <property type="match status" value="1"/>
</dbReference>
<reference evidence="3 4" key="1">
    <citation type="journal article" date="2012" name="Extremophiles">
        <title>Thermotomaculum hydrothermale gen. nov., sp. nov., a novel heterotrophic thermophile within the phylum Acidobacteria from a deep-sea hydrothermal vent chimney in the Southern Okinawa Trough.</title>
        <authorList>
            <person name="Izumi H."/>
            <person name="Nunoura T."/>
            <person name="Miyazaki M."/>
            <person name="Mino S."/>
            <person name="Toki T."/>
            <person name="Takai K."/>
            <person name="Sako Y."/>
            <person name="Sawabe T."/>
            <person name="Nakagawa S."/>
        </authorList>
    </citation>
    <scope>NUCLEOTIDE SEQUENCE [LARGE SCALE GENOMIC DNA]</scope>
    <source>
        <strain evidence="3 4">AC55</strain>
    </source>
</reference>
<dbReference type="Gene3D" id="3.40.50.2300">
    <property type="match status" value="1"/>
</dbReference>
<feature type="modified residue" description="4-aspartylphosphate" evidence="1">
    <location>
        <position position="69"/>
    </location>
</feature>
<dbReference type="AlphaFoldDB" id="A0A7R6PRA0"/>
<evidence type="ECO:0000259" key="2">
    <source>
        <dbReference type="PROSITE" id="PS50110"/>
    </source>
</evidence>
<protein>
    <submittedName>
        <fullName evidence="3">Two-component system response regulator</fullName>
    </submittedName>
</protein>
<dbReference type="Proteomes" id="UP000595564">
    <property type="component" value="Chromosome"/>
</dbReference>
<dbReference type="InterPro" id="IPR001789">
    <property type="entry name" value="Sig_transdc_resp-reg_receiver"/>
</dbReference>
<dbReference type="EMBL" id="AP017470">
    <property type="protein sequence ID" value="BBB32891.1"/>
    <property type="molecule type" value="Genomic_DNA"/>
</dbReference>
<dbReference type="PROSITE" id="PS50110">
    <property type="entry name" value="RESPONSE_REGULATORY"/>
    <property type="match status" value="1"/>
</dbReference>
<dbReference type="SUPFAM" id="SSF52172">
    <property type="entry name" value="CheY-like"/>
    <property type="match status" value="1"/>
</dbReference>
<dbReference type="SMART" id="SM00448">
    <property type="entry name" value="REC"/>
    <property type="match status" value="1"/>
</dbReference>
<accession>A0A7R6PRA0</accession>
<keyword evidence="1" id="KW-0597">Phosphoprotein</keyword>
<dbReference type="GO" id="GO:0000160">
    <property type="term" value="P:phosphorelay signal transduction system"/>
    <property type="evidence" value="ECO:0007669"/>
    <property type="project" value="InterPro"/>
</dbReference>
<dbReference type="InterPro" id="IPR011006">
    <property type="entry name" value="CheY-like_superfamily"/>
</dbReference>
<proteinExistence type="predicted"/>
<name>A0A7R6PRA0_9BACT</name>
<dbReference type="Pfam" id="PF00072">
    <property type="entry name" value="Response_reg"/>
    <property type="match status" value="1"/>
</dbReference>
<evidence type="ECO:0000313" key="3">
    <source>
        <dbReference type="EMBL" id="BBB32891.1"/>
    </source>
</evidence>
<keyword evidence="4" id="KW-1185">Reference proteome</keyword>
<evidence type="ECO:0000313" key="4">
    <source>
        <dbReference type="Proteomes" id="UP000595564"/>
    </source>
</evidence>
<dbReference type="InterPro" id="IPR052893">
    <property type="entry name" value="TCS_response_regulator"/>
</dbReference>
<organism evidence="3 4">
    <name type="scientific">Thermotomaculum hydrothermale</name>
    <dbReference type="NCBI Taxonomy" id="981385"/>
    <lineage>
        <taxon>Bacteria</taxon>
        <taxon>Pseudomonadati</taxon>
        <taxon>Acidobacteriota</taxon>
        <taxon>Holophagae</taxon>
        <taxon>Thermotomaculales</taxon>
        <taxon>Thermotomaculaceae</taxon>
        <taxon>Thermotomaculum</taxon>
    </lineage>
</organism>
<dbReference type="KEGG" id="thyd:TTHT_1379"/>
<gene>
    <name evidence="3" type="primary">rssB</name>
    <name evidence="3" type="ORF">TTHT_1379</name>
</gene>
<sequence length="153" mass="17623">MNPVLKVLLIEDNKRDIVLFKKALQETKLDKEISLIILTNGKDAVDYISGKDKFSDRDKFSIPDLIVLDLTLPLVHGFDVLKTIKSNKETETIPVTIFSVSNLKEDIEQSLKLGADRYEIKPLSFKGFTEKIKEIIDSFKNLKINREKNNEWE</sequence>
<dbReference type="RefSeq" id="WP_201327193.1">
    <property type="nucleotide sequence ID" value="NZ_AP017470.1"/>
</dbReference>